<comment type="caution">
    <text evidence="1">The sequence shown here is derived from an EMBL/GenBank/DDBJ whole genome shotgun (WGS) entry which is preliminary data.</text>
</comment>
<evidence type="ECO:0000313" key="2">
    <source>
        <dbReference type="Proteomes" id="UP001062846"/>
    </source>
</evidence>
<evidence type="ECO:0000313" key="1">
    <source>
        <dbReference type="EMBL" id="KAI8568582.1"/>
    </source>
</evidence>
<dbReference type="Proteomes" id="UP001062846">
    <property type="component" value="Chromosome 2"/>
</dbReference>
<dbReference type="EMBL" id="CM046389">
    <property type="protein sequence ID" value="KAI8568582.1"/>
    <property type="molecule type" value="Genomic_DNA"/>
</dbReference>
<gene>
    <name evidence="1" type="ORF">RHMOL_Rhmol02G0212400</name>
</gene>
<sequence length="105" mass="11766">MSRIKLYIFFQSFTFDSMLGTALSVVPGNFFFNSFSTSLKYPGLKPLWALYFSEIHSVIAASRHSSSLRVQSLRACLSLALDVWDCAVPSLSIMFGTLMLITIKK</sequence>
<protein>
    <submittedName>
        <fullName evidence="1">Uncharacterized protein</fullName>
    </submittedName>
</protein>
<proteinExistence type="predicted"/>
<accession>A0ACC0PS58</accession>
<organism evidence="1 2">
    <name type="scientific">Rhododendron molle</name>
    <name type="common">Chinese azalea</name>
    <name type="synonym">Azalea mollis</name>
    <dbReference type="NCBI Taxonomy" id="49168"/>
    <lineage>
        <taxon>Eukaryota</taxon>
        <taxon>Viridiplantae</taxon>
        <taxon>Streptophyta</taxon>
        <taxon>Embryophyta</taxon>
        <taxon>Tracheophyta</taxon>
        <taxon>Spermatophyta</taxon>
        <taxon>Magnoliopsida</taxon>
        <taxon>eudicotyledons</taxon>
        <taxon>Gunneridae</taxon>
        <taxon>Pentapetalae</taxon>
        <taxon>asterids</taxon>
        <taxon>Ericales</taxon>
        <taxon>Ericaceae</taxon>
        <taxon>Ericoideae</taxon>
        <taxon>Rhodoreae</taxon>
        <taxon>Rhododendron</taxon>
    </lineage>
</organism>
<reference evidence="1" key="1">
    <citation type="submission" date="2022-02" db="EMBL/GenBank/DDBJ databases">
        <title>Plant Genome Project.</title>
        <authorList>
            <person name="Zhang R.-G."/>
        </authorList>
    </citation>
    <scope>NUCLEOTIDE SEQUENCE</scope>
    <source>
        <strain evidence="1">AT1</strain>
    </source>
</reference>
<keyword evidence="2" id="KW-1185">Reference proteome</keyword>
<name>A0ACC0PS58_RHOML</name>